<keyword evidence="1" id="KW-0812">Transmembrane</keyword>
<feature type="transmembrane region" description="Helical" evidence="1">
    <location>
        <begin position="71"/>
        <end position="92"/>
    </location>
</feature>
<accession>A0ABS9J299</accession>
<organism evidence="2 3">
    <name type="scientific">Joostella atrarenae</name>
    <dbReference type="NCBI Taxonomy" id="679257"/>
    <lineage>
        <taxon>Bacteria</taxon>
        <taxon>Pseudomonadati</taxon>
        <taxon>Bacteroidota</taxon>
        <taxon>Flavobacteriia</taxon>
        <taxon>Flavobacteriales</taxon>
        <taxon>Flavobacteriaceae</taxon>
        <taxon>Joostella</taxon>
    </lineage>
</organism>
<dbReference type="Proteomes" id="UP000829517">
    <property type="component" value="Unassembled WGS sequence"/>
</dbReference>
<feature type="transmembrane region" description="Helical" evidence="1">
    <location>
        <begin position="98"/>
        <end position="118"/>
    </location>
</feature>
<feature type="transmembrane region" description="Helical" evidence="1">
    <location>
        <begin position="46"/>
        <end position="64"/>
    </location>
</feature>
<reference evidence="2 3" key="1">
    <citation type="submission" date="2021-01" db="EMBL/GenBank/DDBJ databases">
        <title>Genome sequencing of Joostella atrarenae M1-2 (= KCTC 23194).</title>
        <authorList>
            <person name="Zakaria M.R."/>
            <person name="Lam M.Q."/>
            <person name="Chong C.S."/>
        </authorList>
    </citation>
    <scope>NUCLEOTIDE SEQUENCE [LARGE SCALE GENOMIC DNA]</scope>
    <source>
        <strain evidence="2 3">M1-2</strain>
    </source>
</reference>
<dbReference type="RefSeq" id="WP_236958530.1">
    <property type="nucleotide sequence ID" value="NZ_JAETXX010000003.1"/>
</dbReference>
<protein>
    <submittedName>
        <fullName evidence="2">DoxX family protein</fullName>
    </submittedName>
</protein>
<proteinExistence type="predicted"/>
<name>A0ABS9J299_9FLAO</name>
<dbReference type="EMBL" id="JAETXX010000003">
    <property type="protein sequence ID" value="MCF8714566.1"/>
    <property type="molecule type" value="Genomic_DNA"/>
</dbReference>
<sequence length="129" mass="14218">MKNKKYYIERVAAIIAAILLIQSLYFKFSAHPDSIKLFTELGVEPFGRIALGCFELITALLLIFRKTSHIGALLGIGLMVGAIFSHIAIIGINYNNDGGTLFILACVVMICCITVLVVKDTKLPFISRR</sequence>
<evidence type="ECO:0000256" key="1">
    <source>
        <dbReference type="SAM" id="Phobius"/>
    </source>
</evidence>
<feature type="transmembrane region" description="Helical" evidence="1">
    <location>
        <begin position="7"/>
        <end position="26"/>
    </location>
</feature>
<evidence type="ECO:0000313" key="2">
    <source>
        <dbReference type="EMBL" id="MCF8714566.1"/>
    </source>
</evidence>
<comment type="caution">
    <text evidence="2">The sequence shown here is derived from an EMBL/GenBank/DDBJ whole genome shotgun (WGS) entry which is preliminary data.</text>
</comment>
<keyword evidence="1" id="KW-0472">Membrane</keyword>
<keyword evidence="1" id="KW-1133">Transmembrane helix</keyword>
<evidence type="ECO:0000313" key="3">
    <source>
        <dbReference type="Proteomes" id="UP000829517"/>
    </source>
</evidence>
<keyword evidence="3" id="KW-1185">Reference proteome</keyword>
<gene>
    <name evidence="2" type="ORF">JM658_06945</name>
</gene>